<keyword evidence="6" id="KW-0472">Membrane</keyword>
<dbReference type="InterPro" id="IPR003593">
    <property type="entry name" value="AAA+_ATPase"/>
</dbReference>
<dbReference type="InterPro" id="IPR013563">
    <property type="entry name" value="Oligopep_ABC_C"/>
</dbReference>
<evidence type="ECO:0000256" key="2">
    <source>
        <dbReference type="ARBA" id="ARBA00022448"/>
    </source>
</evidence>
<dbReference type="RefSeq" id="WP_141463630.1">
    <property type="nucleotide sequence ID" value="NZ_RBZW01000014.1"/>
</dbReference>
<gene>
    <name evidence="9" type="ORF">D8Y22_05075</name>
</gene>
<accession>A0A4V3VLJ2</accession>
<dbReference type="Proteomes" id="UP000318864">
    <property type="component" value="Unassembled WGS sequence"/>
</dbReference>
<dbReference type="NCBIfam" id="NF007739">
    <property type="entry name" value="PRK10419.1"/>
    <property type="match status" value="2"/>
</dbReference>
<dbReference type="Pfam" id="PF08352">
    <property type="entry name" value="oligo_HPY"/>
    <property type="match status" value="2"/>
</dbReference>
<proteinExistence type="predicted"/>
<feature type="domain" description="ABC transporter" evidence="8">
    <location>
        <begin position="403"/>
        <end position="654"/>
    </location>
</feature>
<dbReference type="Gene3D" id="3.40.50.300">
    <property type="entry name" value="P-loop containing nucleotide triphosphate hydrolases"/>
    <property type="match status" value="2"/>
</dbReference>
<organism evidence="9 10">
    <name type="scientific">Salinadaptatus halalkaliphilus</name>
    <dbReference type="NCBI Taxonomy" id="2419781"/>
    <lineage>
        <taxon>Archaea</taxon>
        <taxon>Methanobacteriati</taxon>
        <taxon>Methanobacteriota</taxon>
        <taxon>Stenosarchaea group</taxon>
        <taxon>Halobacteria</taxon>
        <taxon>Halobacteriales</taxon>
        <taxon>Natrialbaceae</taxon>
        <taxon>Salinadaptatus</taxon>
    </lineage>
</organism>
<keyword evidence="3" id="KW-1003">Cell membrane</keyword>
<dbReference type="InterPro" id="IPR027417">
    <property type="entry name" value="P-loop_NTPase"/>
</dbReference>
<dbReference type="AlphaFoldDB" id="A0A4V3VLJ2"/>
<sequence length="734" mass="78257">MSSKLTIENLHVRFDTGSETVHAVNGASFAIDPGEVVGVIGESGCGKSVTARSIVRLESPGDIVDGRIRYGDRELTTADDRTLRQLRGRELAMVFQDPSTTLNPVYPIGEQIAEALRIHRDPDRQPFFRELTRGLSSRLRSSSRRSDVLELMAAVGIPRPAARIDAYPHQFSGGMRQRAMLAVALARDPSVLIADEPTTALDTTTQAAILERLADLNADRGMGMLVISHDFGVVSTLCDRIVVMYDGVVVERGPTDELRSNPEHPYTKALLGCVPRRADSGSPLPTVAGTPPDTTAPPAGCAFVERCPFATDDCRETPPAVVDAGPDHTVRCDVSDAREASLEAMTTETPTGNGTGDMASQSQQMHPSSVAVDGGTGDPVSTGVAGDASNDDHEPIRPDEPVVELEGVAKSFRESDALVDRLLGTDDRMPAVRNVSLELRAGKTVGLVGESGCGKSTLASLVSGLEVPDEGTVRLRGRPVGGVGGRTSEQLADVGVVFQHPGGSLNPKRTVAESITEPLVEAGWSRSRRESRLEELCSLVGLPDGVGDRYPDQLSGGQRQRVAIARALALEPAVLVLDEPTAALDVSIQATVLNLLADLQAELGLAYLYVSHDLDAVRHVADRVAVMYCGRLVERGPAETTLTRPTHPYTQTLLDAVPGRNAELDERTLGAEPPSLADPPSGCAFHPRCPVATEECSQIDPDLEPTGNGCSRCLYAPEWRDESSAERPVDDDIA</sequence>
<name>A0A4V3VLJ2_9EURY</name>
<dbReference type="NCBIfam" id="NF008453">
    <property type="entry name" value="PRK11308.1"/>
    <property type="match status" value="2"/>
</dbReference>
<dbReference type="FunFam" id="3.40.50.300:FF:000016">
    <property type="entry name" value="Oligopeptide ABC transporter ATP-binding component"/>
    <property type="match status" value="1"/>
</dbReference>
<feature type="compositionally biased region" description="Polar residues" evidence="7">
    <location>
        <begin position="344"/>
        <end position="367"/>
    </location>
</feature>
<dbReference type="PROSITE" id="PS00211">
    <property type="entry name" value="ABC_TRANSPORTER_1"/>
    <property type="match status" value="2"/>
</dbReference>
<dbReference type="InterPro" id="IPR017871">
    <property type="entry name" value="ABC_transporter-like_CS"/>
</dbReference>
<dbReference type="OrthoDB" id="18209at2157"/>
<evidence type="ECO:0000256" key="6">
    <source>
        <dbReference type="ARBA" id="ARBA00023136"/>
    </source>
</evidence>
<dbReference type="PANTHER" id="PTHR43297">
    <property type="entry name" value="OLIGOPEPTIDE TRANSPORT ATP-BINDING PROTEIN APPD"/>
    <property type="match status" value="1"/>
</dbReference>
<comment type="subcellular location">
    <subcellularLocation>
        <location evidence="1">Cell membrane</location>
        <topology evidence="1">Peripheral membrane protein</topology>
    </subcellularLocation>
</comment>
<evidence type="ECO:0000256" key="7">
    <source>
        <dbReference type="SAM" id="MobiDB-lite"/>
    </source>
</evidence>
<dbReference type="EMBL" id="RBZW01000014">
    <property type="protein sequence ID" value="THE65897.1"/>
    <property type="molecule type" value="Genomic_DNA"/>
</dbReference>
<evidence type="ECO:0000256" key="3">
    <source>
        <dbReference type="ARBA" id="ARBA00022475"/>
    </source>
</evidence>
<keyword evidence="4" id="KW-0547">Nucleotide-binding</keyword>
<evidence type="ECO:0000256" key="1">
    <source>
        <dbReference type="ARBA" id="ARBA00004202"/>
    </source>
</evidence>
<evidence type="ECO:0000259" key="8">
    <source>
        <dbReference type="PROSITE" id="PS50893"/>
    </source>
</evidence>
<dbReference type="GO" id="GO:0016887">
    <property type="term" value="F:ATP hydrolysis activity"/>
    <property type="evidence" value="ECO:0007669"/>
    <property type="project" value="InterPro"/>
</dbReference>
<reference evidence="9 10" key="1">
    <citation type="submission" date="2018-10" db="EMBL/GenBank/DDBJ databases">
        <title>Natronolimnobius sp. XQ-INN 246 isolated from Inner Mongolia Autonomous Region of China.</title>
        <authorList>
            <person name="Xue Q."/>
        </authorList>
    </citation>
    <scope>NUCLEOTIDE SEQUENCE [LARGE SCALE GENOMIC DNA]</scope>
    <source>
        <strain evidence="9 10">XQ-INN 246</strain>
    </source>
</reference>
<protein>
    <submittedName>
        <fullName evidence="9">ABC transporter ATP-binding protein</fullName>
    </submittedName>
</protein>
<keyword evidence="5 9" id="KW-0067">ATP-binding</keyword>
<dbReference type="PANTHER" id="PTHR43297:SF2">
    <property type="entry name" value="DIPEPTIDE TRANSPORT ATP-BINDING PROTEIN DPPD"/>
    <property type="match status" value="1"/>
</dbReference>
<evidence type="ECO:0000256" key="4">
    <source>
        <dbReference type="ARBA" id="ARBA00022741"/>
    </source>
</evidence>
<dbReference type="SUPFAM" id="SSF52540">
    <property type="entry name" value="P-loop containing nucleoside triphosphate hydrolases"/>
    <property type="match status" value="2"/>
</dbReference>
<dbReference type="CDD" id="cd03257">
    <property type="entry name" value="ABC_NikE_OppD_transporters"/>
    <property type="match status" value="2"/>
</dbReference>
<evidence type="ECO:0000313" key="10">
    <source>
        <dbReference type="Proteomes" id="UP000318864"/>
    </source>
</evidence>
<keyword evidence="2" id="KW-0813">Transport</keyword>
<dbReference type="SMART" id="SM00382">
    <property type="entry name" value="AAA"/>
    <property type="match status" value="2"/>
</dbReference>
<evidence type="ECO:0000313" key="9">
    <source>
        <dbReference type="EMBL" id="THE65897.1"/>
    </source>
</evidence>
<dbReference type="InterPro" id="IPR050388">
    <property type="entry name" value="ABC_Ni/Peptide_Import"/>
</dbReference>
<dbReference type="PROSITE" id="PS50893">
    <property type="entry name" value="ABC_TRANSPORTER_2"/>
    <property type="match status" value="2"/>
</dbReference>
<dbReference type="GO" id="GO:0005524">
    <property type="term" value="F:ATP binding"/>
    <property type="evidence" value="ECO:0007669"/>
    <property type="project" value="UniProtKB-KW"/>
</dbReference>
<feature type="domain" description="ABC transporter" evidence="8">
    <location>
        <begin position="5"/>
        <end position="271"/>
    </location>
</feature>
<evidence type="ECO:0000256" key="5">
    <source>
        <dbReference type="ARBA" id="ARBA00022840"/>
    </source>
</evidence>
<dbReference type="GO" id="GO:0015833">
    <property type="term" value="P:peptide transport"/>
    <property type="evidence" value="ECO:0007669"/>
    <property type="project" value="InterPro"/>
</dbReference>
<feature type="region of interest" description="Disordered" evidence="7">
    <location>
        <begin position="344"/>
        <end position="398"/>
    </location>
</feature>
<dbReference type="GO" id="GO:0005886">
    <property type="term" value="C:plasma membrane"/>
    <property type="evidence" value="ECO:0007669"/>
    <property type="project" value="UniProtKB-SubCell"/>
</dbReference>
<comment type="caution">
    <text evidence="9">The sequence shown here is derived from an EMBL/GenBank/DDBJ whole genome shotgun (WGS) entry which is preliminary data.</text>
</comment>
<dbReference type="InterPro" id="IPR003439">
    <property type="entry name" value="ABC_transporter-like_ATP-bd"/>
</dbReference>
<keyword evidence="10" id="KW-1185">Reference proteome</keyword>
<dbReference type="Pfam" id="PF00005">
    <property type="entry name" value="ABC_tran"/>
    <property type="match status" value="2"/>
</dbReference>
<dbReference type="NCBIfam" id="TIGR01727">
    <property type="entry name" value="oligo_HPY"/>
    <property type="match status" value="2"/>
</dbReference>